<evidence type="ECO:0000313" key="4">
    <source>
        <dbReference type="EMBL" id="TCJ94547.1"/>
    </source>
</evidence>
<dbReference type="Pfam" id="PF17940">
    <property type="entry name" value="TetR_C_31"/>
    <property type="match status" value="1"/>
</dbReference>
<dbReference type="PANTHER" id="PTHR30055:SF231">
    <property type="entry name" value="TRANSCRIPTIONAL REGULATORY PROTEIN (PROBABLY DEOR-FAMILY)-RELATED"/>
    <property type="match status" value="1"/>
</dbReference>
<dbReference type="RefSeq" id="WP_067447847.1">
    <property type="nucleotide sequence ID" value="NZ_SMFR01000004.1"/>
</dbReference>
<proteinExistence type="predicted"/>
<organism evidence="4 5">
    <name type="scientific">Nocardia alba</name>
    <dbReference type="NCBI Taxonomy" id="225051"/>
    <lineage>
        <taxon>Bacteria</taxon>
        <taxon>Bacillati</taxon>
        <taxon>Actinomycetota</taxon>
        <taxon>Actinomycetes</taxon>
        <taxon>Mycobacteriales</taxon>
        <taxon>Nocardiaceae</taxon>
        <taxon>Nocardia</taxon>
    </lineage>
</organism>
<keyword evidence="5" id="KW-1185">Reference proteome</keyword>
<accession>A0A4R1FID3</accession>
<dbReference type="STRING" id="1210063.GCA_001612665_01581"/>
<dbReference type="GO" id="GO:0000976">
    <property type="term" value="F:transcription cis-regulatory region binding"/>
    <property type="evidence" value="ECO:0007669"/>
    <property type="project" value="TreeGrafter"/>
</dbReference>
<dbReference type="AlphaFoldDB" id="A0A4R1FID3"/>
<evidence type="ECO:0000313" key="5">
    <source>
        <dbReference type="Proteomes" id="UP000294856"/>
    </source>
</evidence>
<dbReference type="InterPro" id="IPR036271">
    <property type="entry name" value="Tet_transcr_reg_TetR-rel_C_sf"/>
</dbReference>
<protein>
    <submittedName>
        <fullName evidence="4">TetR family transcriptional regulator</fullName>
    </submittedName>
</protein>
<dbReference type="OrthoDB" id="6929199at2"/>
<dbReference type="GO" id="GO:0003700">
    <property type="term" value="F:DNA-binding transcription factor activity"/>
    <property type="evidence" value="ECO:0007669"/>
    <property type="project" value="TreeGrafter"/>
</dbReference>
<evidence type="ECO:0000256" key="1">
    <source>
        <dbReference type="ARBA" id="ARBA00023125"/>
    </source>
</evidence>
<reference evidence="4 5" key="1">
    <citation type="submission" date="2019-03" db="EMBL/GenBank/DDBJ databases">
        <title>Genomic Encyclopedia of Type Strains, Phase IV (KMG-IV): sequencing the most valuable type-strain genomes for metagenomic binning, comparative biology and taxonomic classification.</title>
        <authorList>
            <person name="Goeker M."/>
        </authorList>
    </citation>
    <scope>NUCLEOTIDE SEQUENCE [LARGE SCALE GENOMIC DNA]</scope>
    <source>
        <strain evidence="4 5">DSM 44684</strain>
    </source>
</reference>
<dbReference type="InterPro" id="IPR001647">
    <property type="entry name" value="HTH_TetR"/>
</dbReference>
<dbReference type="InterPro" id="IPR009057">
    <property type="entry name" value="Homeodomain-like_sf"/>
</dbReference>
<dbReference type="PROSITE" id="PS50977">
    <property type="entry name" value="HTH_TETR_2"/>
    <property type="match status" value="1"/>
</dbReference>
<dbReference type="SUPFAM" id="SSF48498">
    <property type="entry name" value="Tetracyclin repressor-like, C-terminal domain"/>
    <property type="match status" value="1"/>
</dbReference>
<evidence type="ECO:0000256" key="2">
    <source>
        <dbReference type="PROSITE-ProRule" id="PRU00335"/>
    </source>
</evidence>
<dbReference type="Gene3D" id="1.10.357.10">
    <property type="entry name" value="Tetracycline Repressor, domain 2"/>
    <property type="match status" value="1"/>
</dbReference>
<feature type="DNA-binding region" description="H-T-H motif" evidence="2">
    <location>
        <begin position="28"/>
        <end position="47"/>
    </location>
</feature>
<keyword evidence="1 2" id="KW-0238">DNA-binding</keyword>
<sequence>MSQVEPARERIVQAVVRIMGADGAAAVTNRRIAAEAGISLGTLTYHFATQSDLVEAGMAAFVAAETVKFTQLADRAANGEIDLAQAGEMLGAIVTDTGFGGDHVAWFELFVQAARRPALHSATTEFFDTYDRLAVSILRALGVGDAESVAPLAVATLVGLQLRRLAGGGSPDQVVAGMTGLIGAFAEPPESPA</sequence>
<dbReference type="Proteomes" id="UP000294856">
    <property type="component" value="Unassembled WGS sequence"/>
</dbReference>
<feature type="domain" description="HTH tetR-type" evidence="3">
    <location>
        <begin position="5"/>
        <end position="65"/>
    </location>
</feature>
<comment type="caution">
    <text evidence="4">The sequence shown here is derived from an EMBL/GenBank/DDBJ whole genome shotgun (WGS) entry which is preliminary data.</text>
</comment>
<dbReference type="PRINTS" id="PR00455">
    <property type="entry name" value="HTHTETR"/>
</dbReference>
<dbReference type="SUPFAM" id="SSF46689">
    <property type="entry name" value="Homeodomain-like"/>
    <property type="match status" value="1"/>
</dbReference>
<dbReference type="PANTHER" id="PTHR30055">
    <property type="entry name" value="HTH-TYPE TRANSCRIPTIONAL REGULATOR RUTR"/>
    <property type="match status" value="1"/>
</dbReference>
<dbReference type="InterPro" id="IPR050109">
    <property type="entry name" value="HTH-type_TetR-like_transc_reg"/>
</dbReference>
<gene>
    <name evidence="4" type="ORF">DFR71_5149</name>
</gene>
<evidence type="ECO:0000259" key="3">
    <source>
        <dbReference type="PROSITE" id="PS50977"/>
    </source>
</evidence>
<dbReference type="EMBL" id="SMFR01000004">
    <property type="protein sequence ID" value="TCJ94547.1"/>
    <property type="molecule type" value="Genomic_DNA"/>
</dbReference>
<dbReference type="Pfam" id="PF00440">
    <property type="entry name" value="TetR_N"/>
    <property type="match status" value="1"/>
</dbReference>
<name>A0A4R1FID3_9NOCA</name>
<dbReference type="InterPro" id="IPR041583">
    <property type="entry name" value="TetR_C_31"/>
</dbReference>